<dbReference type="Proteomes" id="UP000011058">
    <property type="component" value="Chromosome"/>
</dbReference>
<dbReference type="AlphaFoldDB" id="I0KG61"/>
<dbReference type="PROSITE" id="PS51007">
    <property type="entry name" value="CYTC"/>
    <property type="match status" value="1"/>
</dbReference>
<dbReference type="Gene3D" id="1.10.760.10">
    <property type="entry name" value="Cytochrome c-like domain"/>
    <property type="match status" value="1"/>
</dbReference>
<keyword evidence="3 4" id="KW-0408">Iron</keyword>
<dbReference type="PANTHER" id="PTHR35008">
    <property type="entry name" value="BLL4482 PROTEIN-RELATED"/>
    <property type="match status" value="1"/>
</dbReference>
<dbReference type="PATRIC" id="fig|1166018.3.peg.2090"/>
<evidence type="ECO:0000256" key="3">
    <source>
        <dbReference type="ARBA" id="ARBA00023004"/>
    </source>
</evidence>
<dbReference type="GO" id="GO:0020037">
    <property type="term" value="F:heme binding"/>
    <property type="evidence" value="ECO:0007669"/>
    <property type="project" value="InterPro"/>
</dbReference>
<evidence type="ECO:0000256" key="1">
    <source>
        <dbReference type="ARBA" id="ARBA00022617"/>
    </source>
</evidence>
<accession>I0KG61</accession>
<dbReference type="KEGG" id="fae:FAES_5115"/>
<dbReference type="InterPro" id="IPR036909">
    <property type="entry name" value="Cyt_c-like_dom_sf"/>
</dbReference>
<dbReference type="Pfam" id="PF00034">
    <property type="entry name" value="Cytochrom_C"/>
    <property type="match status" value="1"/>
</dbReference>
<dbReference type="STRING" id="1166018.FAES_5115"/>
<dbReference type="PANTHER" id="PTHR35008:SF4">
    <property type="entry name" value="BLL4482 PROTEIN"/>
    <property type="match status" value="1"/>
</dbReference>
<gene>
    <name evidence="6" type="primary">cccA</name>
    <name evidence="6" type="ORF">FAES_5115</name>
</gene>
<protein>
    <submittedName>
        <fullName evidence="6">Cytochrome c-552 Cytochrome c552</fullName>
    </submittedName>
</protein>
<dbReference type="SUPFAM" id="SSF46626">
    <property type="entry name" value="Cytochrome c"/>
    <property type="match status" value="1"/>
</dbReference>
<dbReference type="GO" id="GO:0009055">
    <property type="term" value="F:electron transfer activity"/>
    <property type="evidence" value="ECO:0007669"/>
    <property type="project" value="InterPro"/>
</dbReference>
<keyword evidence="2 4" id="KW-0479">Metal-binding</keyword>
<evidence type="ECO:0000313" key="6">
    <source>
        <dbReference type="EMBL" id="CCH03114.1"/>
    </source>
</evidence>
<dbReference type="GO" id="GO:0046872">
    <property type="term" value="F:metal ion binding"/>
    <property type="evidence" value="ECO:0007669"/>
    <property type="project" value="UniProtKB-KW"/>
</dbReference>
<dbReference type="eggNOG" id="COG2010">
    <property type="taxonomic scope" value="Bacteria"/>
</dbReference>
<evidence type="ECO:0000256" key="4">
    <source>
        <dbReference type="PROSITE-ProRule" id="PRU00433"/>
    </source>
</evidence>
<dbReference type="HOGENOM" id="CLU_093848_2_2_10"/>
<proteinExistence type="predicted"/>
<dbReference type="InterPro" id="IPR051459">
    <property type="entry name" value="Cytochrome_c-type_DH"/>
</dbReference>
<sequence length="173" mass="18812">MIRSADKHSLFLGNHTPSTNKPAYAYSMKQLVWLLMLAATTSFAQVKKPVKATKPVSARPVSQSVVAAQPGELIYKQNCLSCHQANGSGVPGLNPPLRGTDWVNGDKTRLIGVLLNGLQNVEIEGEPYDNVMPSHDFLTDVQIADVLTYIRSNFGNKAPAITPDEVQAQRGKK</sequence>
<organism evidence="6 7">
    <name type="scientific">Fibrella aestuarina BUZ 2</name>
    <dbReference type="NCBI Taxonomy" id="1166018"/>
    <lineage>
        <taxon>Bacteria</taxon>
        <taxon>Pseudomonadati</taxon>
        <taxon>Bacteroidota</taxon>
        <taxon>Cytophagia</taxon>
        <taxon>Cytophagales</taxon>
        <taxon>Spirosomataceae</taxon>
        <taxon>Fibrella</taxon>
    </lineage>
</organism>
<evidence type="ECO:0000259" key="5">
    <source>
        <dbReference type="PROSITE" id="PS51007"/>
    </source>
</evidence>
<dbReference type="InterPro" id="IPR009056">
    <property type="entry name" value="Cyt_c-like_dom"/>
</dbReference>
<dbReference type="EMBL" id="HE796683">
    <property type="protein sequence ID" value="CCH03114.1"/>
    <property type="molecule type" value="Genomic_DNA"/>
</dbReference>
<keyword evidence="7" id="KW-1185">Reference proteome</keyword>
<evidence type="ECO:0000256" key="2">
    <source>
        <dbReference type="ARBA" id="ARBA00022723"/>
    </source>
</evidence>
<feature type="domain" description="Cytochrome c" evidence="5">
    <location>
        <begin position="66"/>
        <end position="154"/>
    </location>
</feature>
<name>I0KG61_9BACT</name>
<evidence type="ECO:0000313" key="7">
    <source>
        <dbReference type="Proteomes" id="UP000011058"/>
    </source>
</evidence>
<keyword evidence="1 4" id="KW-0349">Heme</keyword>
<reference evidence="6 7" key="1">
    <citation type="journal article" date="2012" name="J. Bacteriol.">
        <title>Genome Sequence of Fibrella aestuarina BUZ 2T, a Filamentous Marine Bacterium.</title>
        <authorList>
            <person name="Filippini M."/>
            <person name="Qi W."/>
            <person name="Blom J."/>
            <person name="Goesmann A."/>
            <person name="Smits T.H."/>
            <person name="Bagheri H.C."/>
        </authorList>
    </citation>
    <scope>NUCLEOTIDE SEQUENCE [LARGE SCALE GENOMIC DNA]</scope>
    <source>
        <strain evidence="7">BUZ 2T</strain>
    </source>
</reference>